<keyword evidence="1" id="KW-0812">Transmembrane</keyword>
<proteinExistence type="predicted"/>
<keyword evidence="1" id="KW-0472">Membrane</keyword>
<keyword evidence="3" id="KW-1185">Reference proteome</keyword>
<dbReference type="EMBL" id="PVTZ01000008">
    <property type="protein sequence ID" value="PRZ13626.1"/>
    <property type="molecule type" value="Genomic_DNA"/>
</dbReference>
<evidence type="ECO:0000313" key="3">
    <source>
        <dbReference type="Proteomes" id="UP000238836"/>
    </source>
</evidence>
<keyword evidence="1" id="KW-1133">Transmembrane helix</keyword>
<name>A0ABX5EMT9_9BACL</name>
<organism evidence="2 3">
    <name type="scientific">Laceyella sediminis</name>
    <dbReference type="NCBI Taxonomy" id="573074"/>
    <lineage>
        <taxon>Bacteria</taxon>
        <taxon>Bacillati</taxon>
        <taxon>Bacillota</taxon>
        <taxon>Bacilli</taxon>
        <taxon>Bacillales</taxon>
        <taxon>Thermoactinomycetaceae</taxon>
        <taxon>Laceyella</taxon>
    </lineage>
</organism>
<comment type="caution">
    <text evidence="2">The sequence shown here is derived from an EMBL/GenBank/DDBJ whole genome shotgun (WGS) entry which is preliminary data.</text>
</comment>
<reference evidence="2 3" key="1">
    <citation type="submission" date="2018-03" db="EMBL/GenBank/DDBJ databases">
        <title>Genomic Encyclopedia of Archaeal and Bacterial Type Strains, Phase II (KMG-II): from individual species to whole genera.</title>
        <authorList>
            <person name="Goeker M."/>
        </authorList>
    </citation>
    <scope>NUCLEOTIDE SEQUENCE [LARGE SCALE GENOMIC DNA]</scope>
    <source>
        <strain evidence="2 3">RHA1</strain>
    </source>
</reference>
<feature type="transmembrane region" description="Helical" evidence="1">
    <location>
        <begin position="71"/>
        <end position="89"/>
    </location>
</feature>
<evidence type="ECO:0000313" key="2">
    <source>
        <dbReference type="EMBL" id="PRZ13626.1"/>
    </source>
</evidence>
<gene>
    <name evidence="2" type="ORF">CLV36_108123</name>
</gene>
<sequence length="90" mass="10882">MVFYPYFFIVGLIMIFRKSKPTYKYTLPSFATLSCSIYLYRQYFLFESMGVGLYNWSHSKMIAQYLRSHNFFYFSFVWLMIILFIVGILA</sequence>
<protein>
    <submittedName>
        <fullName evidence="2">Uncharacterized protein</fullName>
    </submittedName>
</protein>
<accession>A0ABX5EMT9</accession>
<dbReference type="Proteomes" id="UP000238836">
    <property type="component" value="Unassembled WGS sequence"/>
</dbReference>
<evidence type="ECO:0000256" key="1">
    <source>
        <dbReference type="SAM" id="Phobius"/>
    </source>
</evidence>